<evidence type="ECO:0000256" key="6">
    <source>
        <dbReference type="ARBA" id="ARBA00023010"/>
    </source>
</evidence>
<accession>A0AAF0IR42</accession>
<organism evidence="11 12">
    <name type="scientific">Malassezia obtusa</name>
    <dbReference type="NCBI Taxonomy" id="76774"/>
    <lineage>
        <taxon>Eukaryota</taxon>
        <taxon>Fungi</taxon>
        <taxon>Dikarya</taxon>
        <taxon>Basidiomycota</taxon>
        <taxon>Ustilaginomycotina</taxon>
        <taxon>Malasseziomycetes</taxon>
        <taxon>Malasseziales</taxon>
        <taxon>Malasseziaceae</taxon>
        <taxon>Malassezia</taxon>
    </lineage>
</organism>
<dbReference type="Pfam" id="PF08801">
    <property type="entry name" value="Nucleoporin_N"/>
    <property type="match status" value="1"/>
</dbReference>
<dbReference type="InterPro" id="IPR037624">
    <property type="entry name" value="Nup133-like"/>
</dbReference>
<feature type="region of interest" description="Disordered" evidence="8">
    <location>
        <begin position="1190"/>
        <end position="1211"/>
    </location>
</feature>
<keyword evidence="4" id="KW-0509">mRNA transport</keyword>
<dbReference type="GO" id="GO:0000972">
    <property type="term" value="P:transcription-dependent tethering of RNA polymerase II gene DNA at nuclear periphery"/>
    <property type="evidence" value="ECO:0007669"/>
    <property type="project" value="TreeGrafter"/>
</dbReference>
<dbReference type="GO" id="GO:0017056">
    <property type="term" value="F:structural constituent of nuclear pore"/>
    <property type="evidence" value="ECO:0007669"/>
    <property type="project" value="InterPro"/>
</dbReference>
<dbReference type="EMBL" id="CP119934">
    <property type="protein sequence ID" value="WFD02240.1"/>
    <property type="molecule type" value="Genomic_DNA"/>
</dbReference>
<evidence type="ECO:0000259" key="9">
    <source>
        <dbReference type="Pfam" id="PF03177"/>
    </source>
</evidence>
<dbReference type="Gene3D" id="1.20.58.1380">
    <property type="match status" value="1"/>
</dbReference>
<dbReference type="GO" id="GO:0006606">
    <property type="term" value="P:protein import into nucleus"/>
    <property type="evidence" value="ECO:0007669"/>
    <property type="project" value="TreeGrafter"/>
</dbReference>
<keyword evidence="6" id="KW-0811">Translocation</keyword>
<dbReference type="Proteomes" id="UP001214603">
    <property type="component" value="Chromosome 1"/>
</dbReference>
<dbReference type="PANTHER" id="PTHR13405:SF11">
    <property type="entry name" value="NUCLEAR PORE COMPLEX PROTEIN NUP133"/>
    <property type="match status" value="1"/>
</dbReference>
<evidence type="ECO:0000256" key="7">
    <source>
        <dbReference type="ARBA" id="ARBA00023242"/>
    </source>
</evidence>
<keyword evidence="12" id="KW-1185">Reference proteome</keyword>
<reference evidence="11" key="1">
    <citation type="submission" date="2023-03" db="EMBL/GenBank/DDBJ databases">
        <title>Mating type loci evolution in Malassezia.</title>
        <authorList>
            <person name="Coelho M.A."/>
        </authorList>
    </citation>
    <scope>NUCLEOTIDE SEQUENCE</scope>
    <source>
        <strain evidence="11">CBS 7876</strain>
    </source>
</reference>
<comment type="similarity">
    <text evidence="2">Belongs to the nucleoporin Nup133 family.</text>
</comment>
<name>A0AAF0IR42_9BASI</name>
<keyword evidence="5" id="KW-0653">Protein transport</keyword>
<dbReference type="GO" id="GO:0016973">
    <property type="term" value="P:poly(A)+ mRNA export from nucleus"/>
    <property type="evidence" value="ECO:0007669"/>
    <property type="project" value="TreeGrafter"/>
</dbReference>
<keyword evidence="3" id="KW-0813">Transport</keyword>
<dbReference type="PANTHER" id="PTHR13405">
    <property type="entry name" value="NUCLEAR PORE COMPLEX PROTEIN NUP133"/>
    <property type="match status" value="1"/>
</dbReference>
<feature type="compositionally biased region" description="Basic and acidic residues" evidence="8">
    <location>
        <begin position="1166"/>
        <end position="1175"/>
    </location>
</feature>
<dbReference type="GO" id="GO:0031080">
    <property type="term" value="C:nuclear pore outer ring"/>
    <property type="evidence" value="ECO:0007669"/>
    <property type="project" value="TreeGrafter"/>
</dbReference>
<evidence type="ECO:0000256" key="4">
    <source>
        <dbReference type="ARBA" id="ARBA00022816"/>
    </source>
</evidence>
<feature type="domain" description="Nucleoporin Nup133/Nup155-like N-terminal" evidence="10">
    <location>
        <begin position="45"/>
        <end position="371"/>
    </location>
</feature>
<dbReference type="SUPFAM" id="SSF117289">
    <property type="entry name" value="Nucleoporin domain"/>
    <property type="match status" value="1"/>
</dbReference>
<evidence type="ECO:0000256" key="8">
    <source>
        <dbReference type="SAM" id="MobiDB-lite"/>
    </source>
</evidence>
<protein>
    <submittedName>
        <fullName evidence="11">Uncharacterized protein</fullName>
    </submittedName>
</protein>
<evidence type="ECO:0000313" key="11">
    <source>
        <dbReference type="EMBL" id="WFD02240.1"/>
    </source>
</evidence>
<dbReference type="InterPro" id="IPR014908">
    <property type="entry name" value="Nucleoporin_Nup133/Nup155_N"/>
</dbReference>
<feature type="compositionally biased region" description="Acidic residues" evidence="8">
    <location>
        <begin position="1176"/>
        <end position="1185"/>
    </location>
</feature>
<feature type="region of interest" description="Disordered" evidence="8">
    <location>
        <begin position="1166"/>
        <end position="1185"/>
    </location>
</feature>
<evidence type="ECO:0000256" key="2">
    <source>
        <dbReference type="ARBA" id="ARBA00005569"/>
    </source>
</evidence>
<dbReference type="InterPro" id="IPR015943">
    <property type="entry name" value="WD40/YVTN_repeat-like_dom_sf"/>
</dbReference>
<evidence type="ECO:0000256" key="5">
    <source>
        <dbReference type="ARBA" id="ARBA00022927"/>
    </source>
</evidence>
<evidence type="ECO:0000259" key="10">
    <source>
        <dbReference type="Pfam" id="PF08801"/>
    </source>
</evidence>
<evidence type="ECO:0000256" key="3">
    <source>
        <dbReference type="ARBA" id="ARBA00022448"/>
    </source>
</evidence>
<evidence type="ECO:0000256" key="1">
    <source>
        <dbReference type="ARBA" id="ARBA00004259"/>
    </source>
</evidence>
<comment type="subcellular location">
    <subcellularLocation>
        <location evidence="1">Nucleus envelope</location>
    </subcellularLocation>
</comment>
<sequence>MSAPAYRGREPVLLLQDSVFRVRQLVQTLSPGALAALHADPYVAPSAAGVDAESEYAFCATPDAAFVWRAHSASPTCYTFRIPRASDSRAALPVLLPRPLNDSAEPALLLANARGEVRFWDVLSDAFTTPDADVVTTQLPLEPGEALTAAARIDVRRPLTQPSQAVLATSAARLFRVHAYVHRGEHHLAHAVYTEHKGLLRRLFHPATGAAAAGAVSRLAVGPAPTDALHAHVYALGAHAIQVWRVPLAGAGAASHHPRHLADDDQLHKTIASRALYARGTRYSAAAGAQVVLVDAVAVAADCLVLLYADRSTGESAAAYGLALVAVGADGSLSVAQVTPLAYRRAADPRAAPRLAVSDSEPRVAFVAFDDALVTQLLTDAAGAVEESVCLKPGANRVLGAGVVPVPGGGADTARWVAQTATSGLLLVDVDVAHAQQLALAQQPTSPTMHAARVARLQERLERAVWFGEDAANPLQLDVLPDTLDTELLQAAAERISAAIVAGRLASMRPSVDLRAALAQRVACCVRLVGIIGQNGYLMRLARTTRFQLRCDAELLAGASDLWRFFDDGVQSGAPRAAMLPAAIHTVLGARDTPHDTERFFFEHEAEHMPALLGALLGAVRAHGEEAAEVVETTRLVLALRFGAARYRAEHGEAYALEATPAVAHEPWFAHASGTELLETLFRATLHALAHGAPNAKPAELRTQLCALAEFAMDTYDARLAFLAAAAAEDAGGAAAPALEATRAAYDHARPALLHPLMDVGRADKAFALAEQHRDFRTLTALCFAEARDEGAKRAKHTHPSAHEAATVRVEEYLDRYGMPFATELYQYYVQHGAYRRLFEPQPEHAALVSAFLEAHPQYRRLAWVHDVLLGRFAHASDTLRDCARAERDDLRAKQAMLSLGKLAHLATLPDLGPQLADAHVQAALEPFDDALDLVHVQRRLHDRCVDAAHRPGAAPEAVAERAADVSRRASRRSLALRALFVRLATPLVAGHVASGEDLVDVLTLQDAAYAAPSDAALSDFAIAAQVYVRLDAPPTRRDAALATLWRRLYLQDDWAALSATAHRTDQAVLDEVRGTVAYATVQAVLANDSTAPVLLSPEQVCAAPVPPPALLAERFPGLPDEQVEQLHAALAAEHAQLCACVEQTKLGAFFAQVLAEPVPDTLPAEEDHAERAADDAVDDAVDDSLEDAWAPRTLPGGAAFDAPDDVEAGL</sequence>
<keyword evidence="7" id="KW-0539">Nucleus</keyword>
<proteinExistence type="inferred from homology"/>
<dbReference type="Pfam" id="PF03177">
    <property type="entry name" value="Nucleoporin_C"/>
    <property type="match status" value="1"/>
</dbReference>
<dbReference type="Gene3D" id="2.130.10.10">
    <property type="entry name" value="YVTN repeat-like/Quinoprotein amine dehydrogenase"/>
    <property type="match status" value="1"/>
</dbReference>
<dbReference type="InterPro" id="IPR007187">
    <property type="entry name" value="Nucleoporin_Nup133/Nup155_C"/>
</dbReference>
<gene>
    <name evidence="11" type="ORF">MOBT1_000921</name>
</gene>
<feature type="domain" description="Nucleoporin Nup133/Nup155-like C-terminal" evidence="9">
    <location>
        <begin position="747"/>
        <end position="1103"/>
    </location>
</feature>
<evidence type="ECO:0000313" key="12">
    <source>
        <dbReference type="Proteomes" id="UP001214603"/>
    </source>
</evidence>
<dbReference type="AlphaFoldDB" id="A0AAF0IR42"/>